<dbReference type="RefSeq" id="XP_007918886.1">
    <property type="nucleotide sequence ID" value="XM_007920695.1"/>
</dbReference>
<dbReference type="GO" id="GO:0005886">
    <property type="term" value="C:plasma membrane"/>
    <property type="evidence" value="ECO:0007669"/>
    <property type="project" value="TreeGrafter"/>
</dbReference>
<proteinExistence type="inferred from homology"/>
<feature type="transmembrane region" description="Helical" evidence="6">
    <location>
        <begin position="258"/>
        <end position="276"/>
    </location>
</feature>
<feature type="transmembrane region" description="Helical" evidence="6">
    <location>
        <begin position="415"/>
        <end position="435"/>
    </location>
</feature>
<reference evidence="8" key="1">
    <citation type="journal article" date="2013" name="Genome Announc.">
        <title>Draft genome sequence of the ascomycete Phaeoacremonium aleophilum strain UCR-PA7, a causal agent of the esca disease complex in grapevines.</title>
        <authorList>
            <person name="Blanco-Ulate B."/>
            <person name="Rolshausen P."/>
            <person name="Cantu D."/>
        </authorList>
    </citation>
    <scope>NUCLEOTIDE SEQUENCE [LARGE SCALE GENOMIC DNA]</scope>
    <source>
        <strain evidence="8">UCR-PA7</strain>
    </source>
</reference>
<feature type="transmembrane region" description="Helical" evidence="6">
    <location>
        <begin position="346"/>
        <end position="369"/>
    </location>
</feature>
<dbReference type="HOGENOM" id="CLU_021555_2_0_1"/>
<evidence type="ECO:0000256" key="5">
    <source>
        <dbReference type="ARBA" id="ARBA00023136"/>
    </source>
</evidence>
<keyword evidence="3 6" id="KW-0812">Transmembrane</keyword>
<protein>
    <submittedName>
        <fullName evidence="7">Putative allantoin permease protein</fullName>
    </submittedName>
</protein>
<comment type="similarity">
    <text evidence="2">Belongs to the purine-cytosine permease (2.A.39) family.</text>
</comment>
<dbReference type="GeneID" id="19329004"/>
<evidence type="ECO:0000256" key="6">
    <source>
        <dbReference type="SAM" id="Phobius"/>
    </source>
</evidence>
<keyword evidence="5 6" id="KW-0472">Membrane</keyword>
<comment type="subcellular location">
    <subcellularLocation>
        <location evidence="1">Membrane</location>
        <topology evidence="1">Multi-pass membrane protein</topology>
    </subcellularLocation>
</comment>
<dbReference type="AlphaFoldDB" id="R8BAW8"/>
<sequence length="560" mass="62447">MVRPISGGRMEAVKAALSSREAFIKAIETKKDAAGDIVERNPWKNEDLDISPPKDRTWGWYDYASFWTTYGINPGTWNVGSALIAIGLVHWQAVICIFFGYLFGAIGMVLHSRSASVYHFGFPVESRIPWGLRASYFPILLRVMTALIWTGVSIMSGGFHTAVFLRCIFGDSFWLMKNTIPESAGITLPDFVGLMVYWILTFPLLNVPIPKFRRWIEAEAFLMPFAIFGLFIYCMVTAKSAPERPLSTGAMHGSTLGWAIVGGINSIMGKTSTLVINQPDIARYARSTKSPVLSQLIALPIMNTAGATLGIYATAKMYNLWGNVDWNPWILAHDILDHRWGPGARAGLAICSAFFMFANAIGDMGANIIPFGADFMTLFPRWLNIRRGMWVAYLLGVCICPWHILANASGFLTFLGGYSIFLGPFLGIFITDYFVIRKGNIFVRDLYTPEGRYWYFAGVNWRAVVAWVIPVAFVIPGFATSFGNELVGQTGWVHLYKFSWFFVCTIASILYYALSFIGEYAKEERAMPFEALALEQIEVLNGQTPTEVGSEVNVTVETKV</sequence>
<feature type="transmembrane region" description="Helical" evidence="6">
    <location>
        <begin position="498"/>
        <end position="517"/>
    </location>
</feature>
<evidence type="ECO:0000313" key="8">
    <source>
        <dbReference type="Proteomes" id="UP000014074"/>
    </source>
</evidence>
<dbReference type="EMBL" id="KB933348">
    <property type="protein sequence ID" value="EON96426.1"/>
    <property type="molecule type" value="Genomic_DNA"/>
</dbReference>
<feature type="transmembrane region" description="Helical" evidence="6">
    <location>
        <begin position="296"/>
        <end position="315"/>
    </location>
</feature>
<dbReference type="Pfam" id="PF02133">
    <property type="entry name" value="Transp_cyt_pur"/>
    <property type="match status" value="1"/>
</dbReference>
<dbReference type="Gene3D" id="1.10.4160.10">
    <property type="entry name" value="Hydantoin permease"/>
    <property type="match status" value="1"/>
</dbReference>
<keyword evidence="8" id="KW-1185">Reference proteome</keyword>
<dbReference type="GO" id="GO:0015205">
    <property type="term" value="F:nucleobase transmembrane transporter activity"/>
    <property type="evidence" value="ECO:0007669"/>
    <property type="project" value="TreeGrafter"/>
</dbReference>
<evidence type="ECO:0000256" key="2">
    <source>
        <dbReference type="ARBA" id="ARBA00008974"/>
    </source>
</evidence>
<feature type="transmembrane region" description="Helical" evidence="6">
    <location>
        <begin position="221"/>
        <end position="238"/>
    </location>
</feature>
<evidence type="ECO:0000313" key="7">
    <source>
        <dbReference type="EMBL" id="EON96426.1"/>
    </source>
</evidence>
<dbReference type="InterPro" id="IPR001248">
    <property type="entry name" value="Pur-cyt_permease"/>
</dbReference>
<dbReference type="KEGG" id="tmn:UCRPA7_8176"/>
<organism evidence="7 8">
    <name type="scientific">Phaeoacremonium minimum (strain UCR-PA7)</name>
    <name type="common">Esca disease fungus</name>
    <name type="synonym">Togninia minima</name>
    <dbReference type="NCBI Taxonomy" id="1286976"/>
    <lineage>
        <taxon>Eukaryota</taxon>
        <taxon>Fungi</taxon>
        <taxon>Dikarya</taxon>
        <taxon>Ascomycota</taxon>
        <taxon>Pezizomycotina</taxon>
        <taxon>Sordariomycetes</taxon>
        <taxon>Sordariomycetidae</taxon>
        <taxon>Togniniales</taxon>
        <taxon>Togniniaceae</taxon>
        <taxon>Phaeoacremonium</taxon>
    </lineage>
</organism>
<evidence type="ECO:0000256" key="3">
    <source>
        <dbReference type="ARBA" id="ARBA00022692"/>
    </source>
</evidence>
<feature type="transmembrane region" description="Helical" evidence="6">
    <location>
        <begin position="82"/>
        <end position="110"/>
    </location>
</feature>
<dbReference type="PANTHER" id="PTHR30618:SF0">
    <property type="entry name" value="PURINE-URACIL PERMEASE NCS1"/>
    <property type="match status" value="1"/>
</dbReference>
<feature type="transmembrane region" description="Helical" evidence="6">
    <location>
        <begin position="455"/>
        <end position="478"/>
    </location>
</feature>
<evidence type="ECO:0000256" key="1">
    <source>
        <dbReference type="ARBA" id="ARBA00004141"/>
    </source>
</evidence>
<gene>
    <name evidence="7" type="ORF">UCRPA7_8176</name>
</gene>
<dbReference type="eggNOG" id="KOG2466">
    <property type="taxonomic scope" value="Eukaryota"/>
</dbReference>
<dbReference type="OrthoDB" id="2018619at2759"/>
<accession>R8BAW8</accession>
<keyword evidence="4 6" id="KW-1133">Transmembrane helix</keyword>
<dbReference type="InterPro" id="IPR045225">
    <property type="entry name" value="Uracil/uridine/allantoin_perm"/>
</dbReference>
<feature type="transmembrane region" description="Helical" evidence="6">
    <location>
        <begin position="390"/>
        <end position="409"/>
    </location>
</feature>
<feature type="transmembrane region" description="Helical" evidence="6">
    <location>
        <begin position="191"/>
        <end position="209"/>
    </location>
</feature>
<name>R8BAW8_PHAM7</name>
<dbReference type="Proteomes" id="UP000014074">
    <property type="component" value="Unassembled WGS sequence"/>
</dbReference>
<evidence type="ECO:0000256" key="4">
    <source>
        <dbReference type="ARBA" id="ARBA00022989"/>
    </source>
</evidence>
<dbReference type="PANTHER" id="PTHR30618">
    <property type="entry name" value="NCS1 FAMILY PURINE/PYRIMIDINE TRANSPORTER"/>
    <property type="match status" value="1"/>
</dbReference>